<dbReference type="AlphaFoldDB" id="A0ABC8T2T3"/>
<comment type="caution">
    <text evidence="1">The sequence shown here is derived from an EMBL/GenBank/DDBJ whole genome shotgun (WGS) entry which is preliminary data.</text>
</comment>
<organism evidence="1 2">
    <name type="scientific">Ilex paraguariensis</name>
    <name type="common">yerba mate</name>
    <dbReference type="NCBI Taxonomy" id="185542"/>
    <lineage>
        <taxon>Eukaryota</taxon>
        <taxon>Viridiplantae</taxon>
        <taxon>Streptophyta</taxon>
        <taxon>Embryophyta</taxon>
        <taxon>Tracheophyta</taxon>
        <taxon>Spermatophyta</taxon>
        <taxon>Magnoliopsida</taxon>
        <taxon>eudicotyledons</taxon>
        <taxon>Gunneridae</taxon>
        <taxon>Pentapetalae</taxon>
        <taxon>asterids</taxon>
        <taxon>campanulids</taxon>
        <taxon>Aquifoliales</taxon>
        <taxon>Aquifoliaceae</taxon>
        <taxon>Ilex</taxon>
    </lineage>
</organism>
<feature type="non-terminal residue" evidence="1">
    <location>
        <position position="1"/>
    </location>
</feature>
<keyword evidence="2" id="KW-1185">Reference proteome</keyword>
<evidence type="ECO:0000313" key="2">
    <source>
        <dbReference type="Proteomes" id="UP001642360"/>
    </source>
</evidence>
<reference evidence="1 2" key="1">
    <citation type="submission" date="2024-02" db="EMBL/GenBank/DDBJ databases">
        <authorList>
            <person name="Vignale AGUSTIN F."/>
            <person name="Sosa J E."/>
            <person name="Modenutti C."/>
        </authorList>
    </citation>
    <scope>NUCLEOTIDE SEQUENCE [LARGE SCALE GENOMIC DNA]</scope>
</reference>
<name>A0ABC8T2T3_9AQUA</name>
<gene>
    <name evidence="1" type="ORF">ILEXP_LOCUS32778</name>
</gene>
<dbReference type="Proteomes" id="UP001642360">
    <property type="component" value="Unassembled WGS sequence"/>
</dbReference>
<evidence type="ECO:0000313" key="1">
    <source>
        <dbReference type="EMBL" id="CAK9163726.1"/>
    </source>
</evidence>
<protein>
    <submittedName>
        <fullName evidence="1">Uncharacterized protein</fullName>
    </submittedName>
</protein>
<proteinExistence type="predicted"/>
<sequence length="59" mass="6334">NNEHESLAGARVIVSKAIGDGFDSKAKVIGQSGLNIAVLDDAIVAKIEGEREERKTREK</sequence>
<accession>A0ABC8T2T3</accession>
<dbReference type="EMBL" id="CAUOFW020004073">
    <property type="protein sequence ID" value="CAK9163726.1"/>
    <property type="molecule type" value="Genomic_DNA"/>
</dbReference>